<evidence type="ECO:0000256" key="4">
    <source>
        <dbReference type="PROSITE-ProRule" id="PRU00335"/>
    </source>
</evidence>
<dbReference type="AlphaFoldDB" id="A0A938Y931"/>
<dbReference type="SUPFAM" id="SSF48498">
    <property type="entry name" value="Tetracyclin repressor-like, C-terminal domain"/>
    <property type="match status" value="1"/>
</dbReference>
<dbReference type="SUPFAM" id="SSF46689">
    <property type="entry name" value="Homeodomain-like"/>
    <property type="match status" value="1"/>
</dbReference>
<dbReference type="PANTHER" id="PTHR30055">
    <property type="entry name" value="HTH-TYPE TRANSCRIPTIONAL REGULATOR RUTR"/>
    <property type="match status" value="1"/>
</dbReference>
<evidence type="ECO:0000256" key="5">
    <source>
        <dbReference type="SAM" id="MobiDB-lite"/>
    </source>
</evidence>
<reference evidence="7" key="1">
    <citation type="submission" date="2021-01" db="EMBL/GenBank/DDBJ databases">
        <title>Novel species in genus Nocardioides.</title>
        <authorList>
            <person name="Zhang G."/>
        </authorList>
    </citation>
    <scope>NUCLEOTIDE SEQUENCE</scope>
    <source>
        <strain evidence="7">Zg-536</strain>
    </source>
</reference>
<dbReference type="PANTHER" id="PTHR30055:SF174">
    <property type="entry name" value="TRANSCRIPTIONAL REGULATORY PROTEIN (PROBABLY TETR-FAMILY)-RELATED"/>
    <property type="match status" value="1"/>
</dbReference>
<dbReference type="GO" id="GO:0000976">
    <property type="term" value="F:transcription cis-regulatory region binding"/>
    <property type="evidence" value="ECO:0007669"/>
    <property type="project" value="TreeGrafter"/>
</dbReference>
<dbReference type="InterPro" id="IPR054129">
    <property type="entry name" value="DesT_TetR_C"/>
</dbReference>
<protein>
    <submittedName>
        <fullName evidence="7">TetR/AcrR family transcriptional regulator</fullName>
    </submittedName>
</protein>
<dbReference type="Pfam" id="PF00440">
    <property type="entry name" value="TetR_N"/>
    <property type="match status" value="1"/>
</dbReference>
<comment type="caution">
    <text evidence="7">The sequence shown here is derived from an EMBL/GenBank/DDBJ whole genome shotgun (WGS) entry which is preliminary data.</text>
</comment>
<feature type="DNA-binding region" description="H-T-H motif" evidence="4">
    <location>
        <begin position="47"/>
        <end position="66"/>
    </location>
</feature>
<dbReference type="PROSITE" id="PS50977">
    <property type="entry name" value="HTH_TETR_2"/>
    <property type="match status" value="1"/>
</dbReference>
<feature type="domain" description="HTH tetR-type" evidence="6">
    <location>
        <begin position="24"/>
        <end position="84"/>
    </location>
</feature>
<keyword evidence="3" id="KW-0804">Transcription</keyword>
<evidence type="ECO:0000256" key="1">
    <source>
        <dbReference type="ARBA" id="ARBA00023015"/>
    </source>
</evidence>
<dbReference type="Gene3D" id="1.10.357.10">
    <property type="entry name" value="Tetracycline Repressor, domain 2"/>
    <property type="match status" value="1"/>
</dbReference>
<dbReference type="GO" id="GO:0003700">
    <property type="term" value="F:DNA-binding transcription factor activity"/>
    <property type="evidence" value="ECO:0007669"/>
    <property type="project" value="TreeGrafter"/>
</dbReference>
<dbReference type="Pfam" id="PF21943">
    <property type="entry name" value="TetR_C_46"/>
    <property type="match status" value="1"/>
</dbReference>
<keyword evidence="8" id="KW-1185">Reference proteome</keyword>
<evidence type="ECO:0000313" key="7">
    <source>
        <dbReference type="EMBL" id="MBM9459484.1"/>
    </source>
</evidence>
<dbReference type="PRINTS" id="PR00455">
    <property type="entry name" value="HTHTETR"/>
</dbReference>
<sequence>MTSSAPAPGDSPAPEAGRTRLSPEQRRAQLLDLGVELLATRSLEELSIDVLAETAGVSRGLLYHYFGGKQGFYAAVVQHAADDLYARTAPPETGQPVERLRASVRAYVDYVADSHTGYRSLVRAAAGGNEELRAIYDATFAALAERFFTADPHGIAFPDTPPVRLLVRAWQAMVEDLVLTWSQEPAGISRDALLDLVSASLPALLDLLPHDLGGGAPGASSGAGPG</sequence>
<dbReference type="Proteomes" id="UP000663791">
    <property type="component" value="Unassembled WGS sequence"/>
</dbReference>
<dbReference type="RefSeq" id="WP_205290768.1">
    <property type="nucleotide sequence ID" value="NZ_CP074406.1"/>
</dbReference>
<dbReference type="InterPro" id="IPR036271">
    <property type="entry name" value="Tet_transcr_reg_TetR-rel_C_sf"/>
</dbReference>
<gene>
    <name evidence="7" type="ORF">JK386_06185</name>
</gene>
<proteinExistence type="predicted"/>
<keyword evidence="2 4" id="KW-0238">DNA-binding</keyword>
<dbReference type="InterPro" id="IPR001647">
    <property type="entry name" value="HTH_TetR"/>
</dbReference>
<keyword evidence="1" id="KW-0805">Transcription regulation</keyword>
<feature type="region of interest" description="Disordered" evidence="5">
    <location>
        <begin position="1"/>
        <end position="23"/>
    </location>
</feature>
<feature type="compositionally biased region" description="Low complexity" evidence="5">
    <location>
        <begin position="1"/>
        <end position="16"/>
    </location>
</feature>
<evidence type="ECO:0000256" key="2">
    <source>
        <dbReference type="ARBA" id="ARBA00023125"/>
    </source>
</evidence>
<evidence type="ECO:0000313" key="8">
    <source>
        <dbReference type="Proteomes" id="UP000663791"/>
    </source>
</evidence>
<accession>A0A938Y931</accession>
<dbReference type="InterPro" id="IPR050109">
    <property type="entry name" value="HTH-type_TetR-like_transc_reg"/>
</dbReference>
<organism evidence="7 8">
    <name type="scientific">Nocardioides faecalis</name>
    <dbReference type="NCBI Taxonomy" id="2803858"/>
    <lineage>
        <taxon>Bacteria</taxon>
        <taxon>Bacillati</taxon>
        <taxon>Actinomycetota</taxon>
        <taxon>Actinomycetes</taxon>
        <taxon>Propionibacteriales</taxon>
        <taxon>Nocardioidaceae</taxon>
        <taxon>Nocardioides</taxon>
    </lineage>
</organism>
<dbReference type="EMBL" id="JAERTX010000004">
    <property type="protein sequence ID" value="MBM9459484.1"/>
    <property type="molecule type" value="Genomic_DNA"/>
</dbReference>
<evidence type="ECO:0000256" key="3">
    <source>
        <dbReference type="ARBA" id="ARBA00023163"/>
    </source>
</evidence>
<dbReference type="InterPro" id="IPR009057">
    <property type="entry name" value="Homeodomain-like_sf"/>
</dbReference>
<evidence type="ECO:0000259" key="6">
    <source>
        <dbReference type="PROSITE" id="PS50977"/>
    </source>
</evidence>
<name>A0A938Y931_9ACTN</name>